<feature type="region of interest" description="Disordered" evidence="1">
    <location>
        <begin position="81"/>
        <end position="101"/>
    </location>
</feature>
<gene>
    <name evidence="2" type="ORF">NTJ_10500</name>
</gene>
<protein>
    <submittedName>
        <fullName evidence="2">Uncharacterized protein</fullName>
    </submittedName>
</protein>
<dbReference type="Proteomes" id="UP001307889">
    <property type="component" value="Chromosome 8"/>
</dbReference>
<feature type="compositionally biased region" description="Polar residues" evidence="1">
    <location>
        <begin position="83"/>
        <end position="101"/>
    </location>
</feature>
<proteinExistence type="predicted"/>
<sequence>MAVPSPTSTARSIKILVLIQVFTKIENAYPEIRHLFPLEVGPETSLIARWLEMVGSGRTPGSSAIYLEEVVMRRDMIRPLSPHSGSWQRTNSFLDSRPFSN</sequence>
<name>A0ABN7AZU4_9HEMI</name>
<dbReference type="EMBL" id="AP028916">
    <property type="protein sequence ID" value="BES97686.1"/>
    <property type="molecule type" value="Genomic_DNA"/>
</dbReference>
<organism evidence="2 3">
    <name type="scientific">Nesidiocoris tenuis</name>
    <dbReference type="NCBI Taxonomy" id="355587"/>
    <lineage>
        <taxon>Eukaryota</taxon>
        <taxon>Metazoa</taxon>
        <taxon>Ecdysozoa</taxon>
        <taxon>Arthropoda</taxon>
        <taxon>Hexapoda</taxon>
        <taxon>Insecta</taxon>
        <taxon>Pterygota</taxon>
        <taxon>Neoptera</taxon>
        <taxon>Paraneoptera</taxon>
        <taxon>Hemiptera</taxon>
        <taxon>Heteroptera</taxon>
        <taxon>Panheteroptera</taxon>
        <taxon>Cimicomorpha</taxon>
        <taxon>Miridae</taxon>
        <taxon>Dicyphina</taxon>
        <taxon>Nesidiocoris</taxon>
    </lineage>
</organism>
<evidence type="ECO:0000313" key="3">
    <source>
        <dbReference type="Proteomes" id="UP001307889"/>
    </source>
</evidence>
<evidence type="ECO:0000256" key="1">
    <source>
        <dbReference type="SAM" id="MobiDB-lite"/>
    </source>
</evidence>
<evidence type="ECO:0000313" key="2">
    <source>
        <dbReference type="EMBL" id="BES97686.1"/>
    </source>
</evidence>
<accession>A0ABN7AZU4</accession>
<reference evidence="2 3" key="1">
    <citation type="submission" date="2023-09" db="EMBL/GenBank/DDBJ databases">
        <title>Nesidiocoris tenuis whole genome shotgun sequence.</title>
        <authorList>
            <person name="Shibata T."/>
            <person name="Shimoda M."/>
            <person name="Kobayashi T."/>
            <person name="Uehara T."/>
        </authorList>
    </citation>
    <scope>NUCLEOTIDE SEQUENCE [LARGE SCALE GENOMIC DNA]</scope>
    <source>
        <strain evidence="2 3">Japan</strain>
    </source>
</reference>
<keyword evidence="3" id="KW-1185">Reference proteome</keyword>